<proteinExistence type="predicted"/>
<name>A0A2Z5ZHY6_9PROT</name>
<dbReference type="KEGG" id="aot:AcetOri_orf03019"/>
<dbReference type="AlphaFoldDB" id="A0A2Z5ZHY6"/>
<evidence type="ECO:0000313" key="1">
    <source>
        <dbReference type="EMBL" id="BBC80372.1"/>
    </source>
</evidence>
<dbReference type="EMBL" id="AP018515">
    <property type="protein sequence ID" value="BBC80372.1"/>
    <property type="molecule type" value="Genomic_DNA"/>
</dbReference>
<dbReference type="Proteomes" id="UP000270034">
    <property type="component" value="Chromosome"/>
</dbReference>
<evidence type="ECO:0000313" key="2">
    <source>
        <dbReference type="Proteomes" id="UP000270034"/>
    </source>
</evidence>
<accession>A0A2Z5ZHY6</accession>
<organism evidence="1 2">
    <name type="scientific">Acetobacter orientalis</name>
    <dbReference type="NCBI Taxonomy" id="146474"/>
    <lineage>
        <taxon>Bacteria</taxon>
        <taxon>Pseudomonadati</taxon>
        <taxon>Pseudomonadota</taxon>
        <taxon>Alphaproteobacteria</taxon>
        <taxon>Acetobacterales</taxon>
        <taxon>Acetobacteraceae</taxon>
        <taxon>Acetobacter</taxon>
    </lineage>
</organism>
<protein>
    <submittedName>
        <fullName evidence="1">Uncharacterized protein</fullName>
    </submittedName>
</protein>
<reference evidence="1 2" key="1">
    <citation type="submission" date="2018-02" db="EMBL/GenBank/DDBJ databases">
        <title>Acetobacter orientalis genome.</title>
        <authorList>
            <person name="Nakashima N."/>
            <person name="Tamura T."/>
        </authorList>
    </citation>
    <scope>NUCLEOTIDE SEQUENCE [LARGE SCALE GENOMIC DNA]</scope>
    <source>
        <strain evidence="1 2">FAN1</strain>
    </source>
</reference>
<gene>
    <name evidence="1" type="ORF">AcetOrient_orf03019</name>
</gene>
<sequence>MTVHNVKGLQAYFIRTLAALWRSILTIKANKTHSSNAKRAEHHQLKQL</sequence>